<reference evidence="1 2" key="1">
    <citation type="submission" date="2018-01" db="EMBL/GenBank/DDBJ databases">
        <title>The complete genome sequence of Chromatium okenii LaCa, a purple sulfur bacterium with a turbulent life.</title>
        <authorList>
            <person name="Luedin S.M."/>
            <person name="Liechti N."/>
            <person name="Storelli N."/>
            <person name="Danza F."/>
            <person name="Wittwer M."/>
            <person name="Pothier J.F."/>
            <person name="Tonolla M.A."/>
        </authorList>
    </citation>
    <scope>NUCLEOTIDE SEQUENCE [LARGE SCALE GENOMIC DNA]</scope>
    <source>
        <strain evidence="1 2">LaCa</strain>
    </source>
</reference>
<name>A0A2S7XP84_9GAMM</name>
<sequence>MNQTIKKLRELAQESVMSIQDSESKEQRNIALRAKFAAPLLRAFTDVEREFVRVAVLRQIWPSDFDQRDDRVAGLLVAKLGPETAPYGLKIAMPNGFLSFEVTLQIDELPVFRCIRDTAGQRPLSMDFPNGEHWLEYFYKIIADVIEL</sequence>
<accession>A0A2S7XP84</accession>
<evidence type="ECO:0000313" key="2">
    <source>
        <dbReference type="Proteomes" id="UP000239936"/>
    </source>
</evidence>
<comment type="caution">
    <text evidence="1">The sequence shown here is derived from an EMBL/GenBank/DDBJ whole genome shotgun (WGS) entry which is preliminary data.</text>
</comment>
<gene>
    <name evidence="1" type="ORF">CXB77_15395</name>
</gene>
<organism evidence="1 2">
    <name type="scientific">Chromatium okenii</name>
    <dbReference type="NCBI Taxonomy" id="61644"/>
    <lineage>
        <taxon>Bacteria</taxon>
        <taxon>Pseudomonadati</taxon>
        <taxon>Pseudomonadota</taxon>
        <taxon>Gammaproteobacteria</taxon>
        <taxon>Chromatiales</taxon>
        <taxon>Chromatiaceae</taxon>
        <taxon>Chromatium</taxon>
    </lineage>
</organism>
<proteinExistence type="predicted"/>
<evidence type="ECO:0000313" key="1">
    <source>
        <dbReference type="EMBL" id="PQJ95535.1"/>
    </source>
</evidence>
<dbReference type="AlphaFoldDB" id="A0A2S7XP84"/>
<protein>
    <submittedName>
        <fullName evidence="1">Uncharacterized protein</fullName>
    </submittedName>
</protein>
<dbReference type="OrthoDB" id="5766162at2"/>
<keyword evidence="2" id="KW-1185">Reference proteome</keyword>
<dbReference type="EMBL" id="PPGH01000037">
    <property type="protein sequence ID" value="PQJ95535.1"/>
    <property type="molecule type" value="Genomic_DNA"/>
</dbReference>
<dbReference type="Proteomes" id="UP000239936">
    <property type="component" value="Unassembled WGS sequence"/>
</dbReference>
<dbReference type="RefSeq" id="WP_105074557.1">
    <property type="nucleotide sequence ID" value="NZ_PPGH01000037.1"/>
</dbReference>